<protein>
    <submittedName>
        <fullName evidence="2">Uncharacterized protein</fullName>
    </submittedName>
</protein>
<proteinExistence type="predicted"/>
<feature type="chain" id="PRO_5017782792" evidence="1">
    <location>
        <begin position="20"/>
        <end position="59"/>
    </location>
</feature>
<dbReference type="AlphaFoldDB" id="A0A3D9D4R8"/>
<dbReference type="EMBL" id="QNUG01000002">
    <property type="protein sequence ID" value="REC73013.1"/>
    <property type="molecule type" value="Genomic_DNA"/>
</dbReference>
<accession>A0A3D9D4R8</accession>
<evidence type="ECO:0000256" key="1">
    <source>
        <dbReference type="SAM" id="SignalP"/>
    </source>
</evidence>
<sequence length="59" mass="6961">MCRKQISLILILIFALSFAQTQYKTESNISYYPEKISRTDSYIEVQDLTKKIKSEKNIK</sequence>
<reference evidence="2 3" key="1">
    <citation type="journal article" date="2006" name="Int. J. Syst. Evol. Microbiol.">
        <title>Chryseobacterium hispanicum sp. nov., isolated from the drinking water distribution system of Sevilla, Spain.</title>
        <authorList>
            <person name="Gallego V."/>
            <person name="Garcia M.T."/>
            <person name="Ventosa A."/>
        </authorList>
    </citation>
    <scope>NUCLEOTIDE SEQUENCE [LARGE SCALE GENOMIC DNA]</scope>
    <source>
        <strain evidence="2 3">KCTC 22104</strain>
    </source>
</reference>
<organism evidence="2 3">
    <name type="scientific">Epilithonimonas hispanica</name>
    <dbReference type="NCBI Taxonomy" id="358687"/>
    <lineage>
        <taxon>Bacteria</taxon>
        <taxon>Pseudomonadati</taxon>
        <taxon>Bacteroidota</taxon>
        <taxon>Flavobacteriia</taxon>
        <taxon>Flavobacteriales</taxon>
        <taxon>Weeksellaceae</taxon>
        <taxon>Chryseobacterium group</taxon>
        <taxon>Epilithonimonas</taxon>
    </lineage>
</organism>
<name>A0A3D9D4R8_9FLAO</name>
<keyword evidence="3" id="KW-1185">Reference proteome</keyword>
<evidence type="ECO:0000313" key="2">
    <source>
        <dbReference type="EMBL" id="REC73013.1"/>
    </source>
</evidence>
<dbReference type="Proteomes" id="UP000256326">
    <property type="component" value="Unassembled WGS sequence"/>
</dbReference>
<dbReference type="RefSeq" id="WP_116031918.1">
    <property type="nucleotide sequence ID" value="NZ_JBHLVV010000006.1"/>
</dbReference>
<feature type="signal peptide" evidence="1">
    <location>
        <begin position="1"/>
        <end position="19"/>
    </location>
</feature>
<comment type="caution">
    <text evidence="2">The sequence shown here is derived from an EMBL/GenBank/DDBJ whole genome shotgun (WGS) entry which is preliminary data.</text>
</comment>
<gene>
    <name evidence="2" type="ORF">DRF58_01280</name>
</gene>
<keyword evidence="1" id="KW-0732">Signal</keyword>
<evidence type="ECO:0000313" key="3">
    <source>
        <dbReference type="Proteomes" id="UP000256326"/>
    </source>
</evidence>